<comment type="similarity">
    <text evidence="1">Belongs to the RNR ribonuclease family.</text>
</comment>
<evidence type="ECO:0000313" key="5">
    <source>
        <dbReference type="Proteomes" id="UP000041254"/>
    </source>
</evidence>
<dbReference type="PANTHER" id="PTHR23355">
    <property type="entry name" value="RIBONUCLEASE"/>
    <property type="match status" value="1"/>
</dbReference>
<feature type="domain" description="RNB" evidence="3">
    <location>
        <begin position="383"/>
        <end position="731"/>
    </location>
</feature>
<feature type="region of interest" description="Disordered" evidence="2">
    <location>
        <begin position="911"/>
        <end position="933"/>
    </location>
</feature>
<dbReference type="InterPro" id="IPR001900">
    <property type="entry name" value="RNase_II/R"/>
</dbReference>
<dbReference type="PANTHER" id="PTHR23355:SF9">
    <property type="entry name" value="DIS3-LIKE EXONUCLEASE 2"/>
    <property type="match status" value="1"/>
</dbReference>
<evidence type="ECO:0000256" key="1">
    <source>
        <dbReference type="RuleBase" id="RU003901"/>
    </source>
</evidence>
<name>A0A0G4F9T0_VITBC</name>
<dbReference type="Gene3D" id="2.40.50.690">
    <property type="match status" value="1"/>
</dbReference>
<dbReference type="Pfam" id="PF17849">
    <property type="entry name" value="OB_Dis3"/>
    <property type="match status" value="1"/>
</dbReference>
<dbReference type="OMA" id="WHLEEHS"/>
<accession>A0A0G4F9T0</accession>
<proteinExistence type="inferred from homology"/>
<keyword evidence="5" id="KW-1185">Reference proteome</keyword>
<dbReference type="GO" id="GO:0000175">
    <property type="term" value="F:3'-5'-RNA exonuclease activity"/>
    <property type="evidence" value="ECO:0007669"/>
    <property type="project" value="TreeGrafter"/>
</dbReference>
<dbReference type="InterPro" id="IPR022966">
    <property type="entry name" value="RNase_II/R_CS"/>
</dbReference>
<feature type="compositionally biased region" description="Polar residues" evidence="2">
    <location>
        <begin position="39"/>
        <end position="52"/>
    </location>
</feature>
<dbReference type="EMBL" id="CDMY01000393">
    <property type="protein sequence ID" value="CEM09140.1"/>
    <property type="molecule type" value="Genomic_DNA"/>
</dbReference>
<dbReference type="GO" id="GO:0006402">
    <property type="term" value="P:mRNA catabolic process"/>
    <property type="evidence" value="ECO:0007669"/>
    <property type="project" value="TreeGrafter"/>
</dbReference>
<feature type="compositionally biased region" description="Pro residues" evidence="2">
    <location>
        <begin position="1"/>
        <end position="14"/>
    </location>
</feature>
<dbReference type="InterPro" id="IPR012340">
    <property type="entry name" value="NA-bd_OB-fold"/>
</dbReference>
<feature type="region of interest" description="Disordered" evidence="2">
    <location>
        <begin position="187"/>
        <end position="218"/>
    </location>
</feature>
<dbReference type="OrthoDB" id="372421at2759"/>
<dbReference type="AlphaFoldDB" id="A0A0G4F9T0"/>
<dbReference type="Proteomes" id="UP000041254">
    <property type="component" value="Unassembled WGS sequence"/>
</dbReference>
<dbReference type="InterPro" id="IPR041505">
    <property type="entry name" value="Dis3_CSD2"/>
</dbReference>
<dbReference type="SUPFAM" id="SSF50249">
    <property type="entry name" value="Nucleic acid-binding proteins"/>
    <property type="match status" value="2"/>
</dbReference>
<dbReference type="SMART" id="SM00955">
    <property type="entry name" value="RNB"/>
    <property type="match status" value="1"/>
</dbReference>
<feature type="compositionally biased region" description="Gly residues" evidence="2">
    <location>
        <begin position="62"/>
        <end position="79"/>
    </location>
</feature>
<dbReference type="GO" id="GO:0000932">
    <property type="term" value="C:P-body"/>
    <property type="evidence" value="ECO:0007669"/>
    <property type="project" value="TreeGrafter"/>
</dbReference>
<dbReference type="VEuPathDB" id="CryptoDB:Vbra_14806"/>
<dbReference type="Gene3D" id="2.40.50.700">
    <property type="match status" value="1"/>
</dbReference>
<dbReference type="STRING" id="1169540.A0A0G4F9T0"/>
<sequence length="1071" mass="120222">MYPPHGGPRRPGTPQPYSRGRGIAPNASPPRNYPGYPHIQQQQAFNQPSFEQYQAAWDDYGSGRGGRGRGFGQGRGQGSHGDERRQQQGCGRKNPYEPYWSQEDALAALLAGKLKRGALRVNAGKSDDAYVHADEDPDLPDIFIKGRSDRNRAVNGDIVYIELYDRSKWVRVSDKYKTVEETLASAAQAGVDVPSPQVPSREPSSAADENDSGGELHPTGKVVYIEDLSGTNRVYVATLKANRMKKQGDSAEPSPPDDEITLDDKMIKAVPMDKRVPWMLLPIKEIQQAPEVRQWLQVPGKIVGTLLWPVQIDKWEENAPLPKGRIVGGPIGNAGEIETEARLCMMEAELEDHMDEFSDEVAEETKRVLEWAKATHEAEVNRRVDLREARIMTIDPATARDLDDAIHIVRDDSTSPPQFEIGVHIADVSHFVWKGHKIDSEAAWRCTTVYLTHRAYHMLPRELCSDLCSLNPREEKLTYTAIFRLHEDGTRVESFKPKFFKSVIRSCCRWNYDQVQVILDGNELEPKPEVYNGHSFEACCVDLRVLEDLTQKIRKRRFKDGSLALNKTKIRFTVDYDTKVPTSYDVESHSSSHELIEELMLLANTVVAEKLVESPLRECGVLRRHPWPLSRQLLQLKAFLDGLGITADFGSAGGVYRTIKKVWLKFGYFVSQAVEVLLMKPMKPAEYFTYGTGKSPHHYALHFPLYTHFTSPIRRYADVMVHRLLTATLAVEAGLATLSDTKKTKTEEGNEANEAAKAASIPALAGGDKKGAAYTVKFSTSLAPGVDPVAAGLDFDQNELQKQCDLCNEKKLQSKKAQEDCDRAFFCIWLRGLDVPCTSLATVMLIQDKSVVCYVPQLGKEKRLCYDTSTEASMQASNIYEKFKNVPVFPKKYKLINKHRVEAEWELPELALGARPPSPPPAAAAAADGGEETTEQKEFTQIIKMFSKIPVYILPTSTVPIDFVLVPVPPYQHTYKELLKNDKERMAELHKQMRAETEAEEAMAGAELTDLGGFEGADAHLVDDVDDEQVDEHQYRLVVDREATERIVRHELGAPRKAKSVIVERPDEDWD</sequence>
<evidence type="ECO:0000313" key="4">
    <source>
        <dbReference type="EMBL" id="CEM09140.1"/>
    </source>
</evidence>
<reference evidence="4 5" key="1">
    <citation type="submission" date="2014-11" db="EMBL/GenBank/DDBJ databases">
        <authorList>
            <person name="Zhu J."/>
            <person name="Qi W."/>
            <person name="Song R."/>
        </authorList>
    </citation>
    <scope>NUCLEOTIDE SEQUENCE [LARGE SCALE GENOMIC DNA]</scope>
</reference>
<evidence type="ECO:0000256" key="2">
    <source>
        <dbReference type="SAM" id="MobiDB-lite"/>
    </source>
</evidence>
<gene>
    <name evidence="4" type="ORF">Vbra_14806</name>
</gene>
<dbReference type="PROSITE" id="PS01175">
    <property type="entry name" value="RIBONUCLEASE_II"/>
    <property type="match status" value="1"/>
</dbReference>
<dbReference type="InParanoid" id="A0A0G4F9T0"/>
<dbReference type="InterPro" id="IPR050180">
    <property type="entry name" value="RNR_Ribonuclease"/>
</dbReference>
<evidence type="ECO:0000259" key="3">
    <source>
        <dbReference type="SMART" id="SM00955"/>
    </source>
</evidence>
<dbReference type="PhylomeDB" id="A0A0G4F9T0"/>
<organism evidence="4 5">
    <name type="scientific">Vitrella brassicaformis (strain CCMP3155)</name>
    <dbReference type="NCBI Taxonomy" id="1169540"/>
    <lineage>
        <taxon>Eukaryota</taxon>
        <taxon>Sar</taxon>
        <taxon>Alveolata</taxon>
        <taxon>Colpodellida</taxon>
        <taxon>Vitrellaceae</taxon>
        <taxon>Vitrella</taxon>
    </lineage>
</organism>
<dbReference type="GO" id="GO:0003723">
    <property type="term" value="F:RNA binding"/>
    <property type="evidence" value="ECO:0007669"/>
    <property type="project" value="InterPro"/>
</dbReference>
<protein>
    <recommendedName>
        <fullName evidence="3">RNB domain-containing protein</fullName>
    </recommendedName>
</protein>
<feature type="region of interest" description="Disordered" evidence="2">
    <location>
        <begin position="1"/>
        <end position="97"/>
    </location>
</feature>
<dbReference type="Pfam" id="PF00773">
    <property type="entry name" value="RNB"/>
    <property type="match status" value="1"/>
</dbReference>